<dbReference type="Gene3D" id="3.40.50.300">
    <property type="entry name" value="P-loop containing nucleotide triphosphate hydrolases"/>
    <property type="match status" value="1"/>
</dbReference>
<proteinExistence type="predicted"/>
<evidence type="ECO:0000256" key="3">
    <source>
        <dbReference type="ARBA" id="ARBA00023015"/>
    </source>
</evidence>
<dbReference type="Gene3D" id="1.10.10.60">
    <property type="entry name" value="Homeodomain-like"/>
    <property type="match status" value="1"/>
</dbReference>
<dbReference type="InterPro" id="IPR003593">
    <property type="entry name" value="AAA+_ATPase"/>
</dbReference>
<dbReference type="Pfam" id="PF00158">
    <property type="entry name" value="Sigma54_activat"/>
    <property type="match status" value="1"/>
</dbReference>
<dbReference type="AlphaFoldDB" id="A0A136WEF4"/>
<comment type="caution">
    <text evidence="6">The sequence shown here is derived from an EMBL/GenBank/DDBJ whole genome shotgun (WGS) entry which is preliminary data.</text>
</comment>
<name>A0A136WEF4_9FIRM</name>
<dbReference type="InterPro" id="IPR009057">
    <property type="entry name" value="Homeodomain-like_sf"/>
</dbReference>
<dbReference type="SUPFAM" id="SSF46689">
    <property type="entry name" value="Homeodomain-like"/>
    <property type="match status" value="1"/>
</dbReference>
<keyword evidence="1" id="KW-0547">Nucleotide-binding</keyword>
<dbReference type="InterPro" id="IPR025944">
    <property type="entry name" value="Sigma_54_int_dom_CS"/>
</dbReference>
<dbReference type="Gene3D" id="3.30.450.40">
    <property type="match status" value="1"/>
</dbReference>
<organism evidence="6 7">
    <name type="scientific">Anaerotignum neopropionicum</name>
    <dbReference type="NCBI Taxonomy" id="36847"/>
    <lineage>
        <taxon>Bacteria</taxon>
        <taxon>Bacillati</taxon>
        <taxon>Bacillota</taxon>
        <taxon>Clostridia</taxon>
        <taxon>Lachnospirales</taxon>
        <taxon>Anaerotignaceae</taxon>
        <taxon>Anaerotignum</taxon>
    </lineage>
</organism>
<dbReference type="SUPFAM" id="SSF52540">
    <property type="entry name" value="P-loop containing nucleoside triphosphate hydrolases"/>
    <property type="match status" value="1"/>
</dbReference>
<dbReference type="PROSITE" id="PS50045">
    <property type="entry name" value="SIGMA54_INTERACT_4"/>
    <property type="match status" value="1"/>
</dbReference>
<dbReference type="GO" id="GO:0005524">
    <property type="term" value="F:ATP binding"/>
    <property type="evidence" value="ECO:0007669"/>
    <property type="project" value="UniProtKB-KW"/>
</dbReference>
<evidence type="ECO:0000313" key="6">
    <source>
        <dbReference type="EMBL" id="KXL52902.1"/>
    </source>
</evidence>
<dbReference type="InterPro" id="IPR025662">
    <property type="entry name" value="Sigma_54_int_dom_ATP-bd_1"/>
</dbReference>
<dbReference type="FunFam" id="3.40.50.300:FF:000006">
    <property type="entry name" value="DNA-binding transcriptional regulator NtrC"/>
    <property type="match status" value="1"/>
</dbReference>
<dbReference type="CDD" id="cd00009">
    <property type="entry name" value="AAA"/>
    <property type="match status" value="1"/>
</dbReference>
<evidence type="ECO:0000313" key="7">
    <source>
        <dbReference type="Proteomes" id="UP000070539"/>
    </source>
</evidence>
<dbReference type="PROSITE" id="PS00688">
    <property type="entry name" value="SIGMA54_INTERACT_3"/>
    <property type="match status" value="1"/>
</dbReference>
<evidence type="ECO:0000256" key="1">
    <source>
        <dbReference type="ARBA" id="ARBA00022741"/>
    </source>
</evidence>
<dbReference type="EMBL" id="LRVM01000004">
    <property type="protein sequence ID" value="KXL52902.1"/>
    <property type="molecule type" value="Genomic_DNA"/>
</dbReference>
<keyword evidence="2" id="KW-0067">ATP-binding</keyword>
<dbReference type="InterPro" id="IPR029016">
    <property type="entry name" value="GAF-like_dom_sf"/>
</dbReference>
<keyword evidence="4" id="KW-0804">Transcription</keyword>
<evidence type="ECO:0000256" key="2">
    <source>
        <dbReference type="ARBA" id="ARBA00022840"/>
    </source>
</evidence>
<dbReference type="STRING" id="36847.CLNEO_14430"/>
<dbReference type="RefSeq" id="WP_066086697.1">
    <property type="nucleotide sequence ID" value="NZ_LRVM01000004.1"/>
</dbReference>
<keyword evidence="7" id="KW-1185">Reference proteome</keyword>
<protein>
    <submittedName>
        <fullName evidence="6">Formate hydrogenlyase transcriptional activator</fullName>
    </submittedName>
</protein>
<sequence>MTALMKIQTFIQAYTQAISSILESDVTVVDNELIRVAGTGNYATEIGNTIAHANFFNQILETGECGIITNVAQNPSCIGCEKRAVCKELADLAYPIFKNGVVVGVISIVAFEERQQENLLKNRAKLEEFLKYMTMLLESKLYTAEARDRLQQQLQVVNNDKKGWSFVGKSKKMQEAIAVGQKVAKSDSTVFLRGESGTGKEIMAKMIHDLSQRQDKLMISINCAAIPENLVESELFGYEEGAFTGAKKKGAIGKFELADKSTIFLDEIGDMPLHVQTKLLRVLQERKLERIGGHKPVPIDIRVICATNKDIEQMVEAGTFREDLYYRLNIIPIELPPLRKRKEDISPLVEYYITYYNQKLNKRIQGVSIEALQTLVNYNWPGNVRELKNIIEYLANIVEGDEVHLADLPDHIVLRSTKGYDAWSLDKIIEEYEKRVLSNMLKEEASLKDKEKLADSLQISRATLYRKLKKYNLL</sequence>
<dbReference type="PROSITE" id="PS00675">
    <property type="entry name" value="SIGMA54_INTERACT_1"/>
    <property type="match status" value="1"/>
</dbReference>
<reference evidence="6 7" key="1">
    <citation type="submission" date="2016-01" db="EMBL/GenBank/DDBJ databases">
        <title>Genome sequence of Clostridium neopropionicum X4, DSM-3847.</title>
        <authorList>
            <person name="Poehlein A."/>
            <person name="Beck M.H."/>
            <person name="Bengelsdorf F.R."/>
            <person name="Daniel R."/>
            <person name="Duerre P."/>
        </authorList>
    </citation>
    <scope>NUCLEOTIDE SEQUENCE [LARGE SCALE GENOMIC DNA]</scope>
    <source>
        <strain evidence="6 7">DSM-3847</strain>
    </source>
</reference>
<evidence type="ECO:0000256" key="4">
    <source>
        <dbReference type="ARBA" id="ARBA00023163"/>
    </source>
</evidence>
<dbReference type="PANTHER" id="PTHR32071">
    <property type="entry name" value="TRANSCRIPTIONAL REGULATORY PROTEIN"/>
    <property type="match status" value="1"/>
</dbReference>
<keyword evidence="3" id="KW-0805">Transcription regulation</keyword>
<feature type="domain" description="Sigma-54 factor interaction" evidence="5">
    <location>
        <begin position="166"/>
        <end position="396"/>
    </location>
</feature>
<dbReference type="Pfam" id="PF25601">
    <property type="entry name" value="AAA_lid_14"/>
    <property type="match status" value="1"/>
</dbReference>
<dbReference type="InterPro" id="IPR058031">
    <property type="entry name" value="AAA_lid_NorR"/>
</dbReference>
<dbReference type="GO" id="GO:0016829">
    <property type="term" value="F:lyase activity"/>
    <property type="evidence" value="ECO:0007669"/>
    <property type="project" value="UniProtKB-KW"/>
</dbReference>
<dbReference type="InterPro" id="IPR002078">
    <property type="entry name" value="Sigma_54_int"/>
</dbReference>
<keyword evidence="6" id="KW-0456">Lyase</keyword>
<accession>A0A136WEF4</accession>
<dbReference type="PANTHER" id="PTHR32071:SF57">
    <property type="entry name" value="C4-DICARBOXYLATE TRANSPORT TRANSCRIPTIONAL REGULATORY PROTEIN DCTD"/>
    <property type="match status" value="1"/>
</dbReference>
<dbReference type="SMART" id="SM00382">
    <property type="entry name" value="AAA"/>
    <property type="match status" value="1"/>
</dbReference>
<dbReference type="GO" id="GO:0006355">
    <property type="term" value="P:regulation of DNA-templated transcription"/>
    <property type="evidence" value="ECO:0007669"/>
    <property type="project" value="InterPro"/>
</dbReference>
<evidence type="ECO:0000259" key="5">
    <source>
        <dbReference type="PROSITE" id="PS50045"/>
    </source>
</evidence>
<gene>
    <name evidence="6" type="primary">fhlA</name>
    <name evidence="6" type="ORF">CLNEO_14430</name>
</gene>
<dbReference type="Gene3D" id="1.10.8.60">
    <property type="match status" value="1"/>
</dbReference>
<dbReference type="InterPro" id="IPR027417">
    <property type="entry name" value="P-loop_NTPase"/>
</dbReference>
<dbReference type="Proteomes" id="UP000070539">
    <property type="component" value="Unassembled WGS sequence"/>
</dbReference>